<feature type="region of interest" description="Disordered" evidence="1">
    <location>
        <begin position="1"/>
        <end position="58"/>
    </location>
</feature>
<keyword evidence="3" id="KW-1185">Reference proteome</keyword>
<evidence type="ECO:0000256" key="1">
    <source>
        <dbReference type="SAM" id="MobiDB-lite"/>
    </source>
</evidence>
<feature type="compositionally biased region" description="Acidic residues" evidence="1">
    <location>
        <begin position="10"/>
        <end position="22"/>
    </location>
</feature>
<reference evidence="2" key="1">
    <citation type="submission" date="2020-03" db="EMBL/GenBank/DDBJ databases">
        <authorList>
            <person name="Weist P."/>
        </authorList>
    </citation>
    <scope>NUCLEOTIDE SEQUENCE</scope>
</reference>
<accession>A0A9N7UU62</accession>
<protein>
    <submittedName>
        <fullName evidence="2">Uncharacterized protein</fullName>
    </submittedName>
</protein>
<feature type="compositionally biased region" description="Basic and acidic residues" evidence="1">
    <location>
        <begin position="23"/>
        <end position="51"/>
    </location>
</feature>
<evidence type="ECO:0000313" key="2">
    <source>
        <dbReference type="EMBL" id="CAB1436889.1"/>
    </source>
</evidence>
<gene>
    <name evidence="2" type="ORF">PLEPLA_LOCUS24922</name>
</gene>
<dbReference type="EMBL" id="CADEAL010001953">
    <property type="protein sequence ID" value="CAB1436889.1"/>
    <property type="molecule type" value="Genomic_DNA"/>
</dbReference>
<dbReference type="AlphaFoldDB" id="A0A9N7UU62"/>
<dbReference type="Proteomes" id="UP001153269">
    <property type="component" value="Unassembled WGS sequence"/>
</dbReference>
<organism evidence="2 3">
    <name type="scientific">Pleuronectes platessa</name>
    <name type="common">European plaice</name>
    <dbReference type="NCBI Taxonomy" id="8262"/>
    <lineage>
        <taxon>Eukaryota</taxon>
        <taxon>Metazoa</taxon>
        <taxon>Chordata</taxon>
        <taxon>Craniata</taxon>
        <taxon>Vertebrata</taxon>
        <taxon>Euteleostomi</taxon>
        <taxon>Actinopterygii</taxon>
        <taxon>Neopterygii</taxon>
        <taxon>Teleostei</taxon>
        <taxon>Neoteleostei</taxon>
        <taxon>Acanthomorphata</taxon>
        <taxon>Carangaria</taxon>
        <taxon>Pleuronectiformes</taxon>
        <taxon>Pleuronectoidei</taxon>
        <taxon>Pleuronectidae</taxon>
        <taxon>Pleuronectes</taxon>
    </lineage>
</organism>
<comment type="caution">
    <text evidence="2">The sequence shown here is derived from an EMBL/GenBank/DDBJ whole genome shotgun (WGS) entry which is preliminary data.</text>
</comment>
<sequence>MRKKSRKTEEEEEEEEEEEGEGEENRSPQRQREKSGDFQRKVEHHELRGETGSEETGTRRTHLRLVFDFNLNTGCCIVCYQQGAPLLHTQLSVESRLRTAGRSD</sequence>
<name>A0A9N7UU62_PLEPL</name>
<proteinExistence type="predicted"/>
<evidence type="ECO:0000313" key="3">
    <source>
        <dbReference type="Proteomes" id="UP001153269"/>
    </source>
</evidence>